<dbReference type="Gene3D" id="4.10.280.10">
    <property type="entry name" value="Helix-loop-helix DNA-binding domain"/>
    <property type="match status" value="1"/>
</dbReference>
<proteinExistence type="predicted"/>
<dbReference type="GO" id="GO:0000981">
    <property type="term" value="F:DNA-binding transcription factor activity, RNA polymerase II-specific"/>
    <property type="evidence" value="ECO:0007669"/>
    <property type="project" value="TreeGrafter"/>
</dbReference>
<dbReference type="GO" id="GO:0046983">
    <property type="term" value="F:protein dimerization activity"/>
    <property type="evidence" value="ECO:0007669"/>
    <property type="project" value="InterPro"/>
</dbReference>
<dbReference type="InterPro" id="IPR052207">
    <property type="entry name" value="Max-like/E-box_TFs"/>
</dbReference>
<feature type="compositionally biased region" description="Basic and acidic residues" evidence="6">
    <location>
        <begin position="391"/>
        <end position="414"/>
    </location>
</feature>
<dbReference type="SUPFAM" id="SSF47459">
    <property type="entry name" value="HLH, helix-loop-helix DNA-binding domain"/>
    <property type="match status" value="1"/>
</dbReference>
<dbReference type="CDD" id="cd11404">
    <property type="entry name" value="bHLHzip_Mlx_like"/>
    <property type="match status" value="1"/>
</dbReference>
<gene>
    <name evidence="8" type="ORF">QBC42DRAFT_91378</name>
</gene>
<evidence type="ECO:0000259" key="7">
    <source>
        <dbReference type="PROSITE" id="PS50888"/>
    </source>
</evidence>
<evidence type="ECO:0000256" key="4">
    <source>
        <dbReference type="ARBA" id="ARBA00023163"/>
    </source>
</evidence>
<dbReference type="InterPro" id="IPR036638">
    <property type="entry name" value="HLH_DNA-bd_sf"/>
</dbReference>
<reference evidence="8" key="2">
    <citation type="submission" date="2023-06" db="EMBL/GenBank/DDBJ databases">
        <authorList>
            <consortium name="Lawrence Berkeley National Laboratory"/>
            <person name="Mondo S.J."/>
            <person name="Hensen N."/>
            <person name="Bonometti L."/>
            <person name="Westerberg I."/>
            <person name="Brannstrom I.O."/>
            <person name="Guillou S."/>
            <person name="Cros-Aarteil S."/>
            <person name="Calhoun S."/>
            <person name="Haridas S."/>
            <person name="Kuo A."/>
            <person name="Pangilinan J."/>
            <person name="Riley R."/>
            <person name="Labutti K."/>
            <person name="Andreopoulos B."/>
            <person name="Lipzen A."/>
            <person name="Chen C."/>
            <person name="Yanf M."/>
            <person name="Daum C."/>
            <person name="Ng V."/>
            <person name="Clum A."/>
            <person name="Steindorff A."/>
            <person name="Ohm R."/>
            <person name="Martin F."/>
            <person name="Silar P."/>
            <person name="Natvig D."/>
            <person name="Lalanne C."/>
            <person name="Gautier V."/>
            <person name="Ament-Velasquez S.L."/>
            <person name="Kruys A."/>
            <person name="Hutchinson M.I."/>
            <person name="Powell A.J."/>
            <person name="Barry K."/>
            <person name="Miller A.N."/>
            <person name="Grigoriev I.V."/>
            <person name="Debuchy R."/>
            <person name="Gladieux P."/>
            <person name="Thoren M.H."/>
            <person name="Johannesson H."/>
        </authorList>
    </citation>
    <scope>NUCLEOTIDE SEQUENCE</scope>
    <source>
        <strain evidence="8">PSN324</strain>
    </source>
</reference>
<dbReference type="EMBL" id="MU864987">
    <property type="protein sequence ID" value="KAK4461634.1"/>
    <property type="molecule type" value="Genomic_DNA"/>
</dbReference>
<evidence type="ECO:0000313" key="8">
    <source>
        <dbReference type="EMBL" id="KAK4461634.1"/>
    </source>
</evidence>
<keyword evidence="5" id="KW-0539">Nucleus</keyword>
<feature type="region of interest" description="Disordered" evidence="6">
    <location>
        <begin position="462"/>
        <end position="484"/>
    </location>
</feature>
<dbReference type="GO" id="GO:0000978">
    <property type="term" value="F:RNA polymerase II cis-regulatory region sequence-specific DNA binding"/>
    <property type="evidence" value="ECO:0007669"/>
    <property type="project" value="TreeGrafter"/>
</dbReference>
<evidence type="ECO:0000256" key="6">
    <source>
        <dbReference type="SAM" id="MobiDB-lite"/>
    </source>
</evidence>
<name>A0AAV9HNQ2_9PEZI</name>
<dbReference type="Pfam" id="PF00010">
    <property type="entry name" value="HLH"/>
    <property type="match status" value="1"/>
</dbReference>
<evidence type="ECO:0000313" key="9">
    <source>
        <dbReference type="Proteomes" id="UP001321749"/>
    </source>
</evidence>
<dbReference type="SMART" id="SM00353">
    <property type="entry name" value="HLH"/>
    <property type="match status" value="1"/>
</dbReference>
<keyword evidence="2" id="KW-0805">Transcription regulation</keyword>
<reference evidence="8" key="1">
    <citation type="journal article" date="2023" name="Mol. Phylogenet. Evol.">
        <title>Genome-scale phylogeny and comparative genomics of the fungal order Sordariales.</title>
        <authorList>
            <person name="Hensen N."/>
            <person name="Bonometti L."/>
            <person name="Westerberg I."/>
            <person name="Brannstrom I.O."/>
            <person name="Guillou S."/>
            <person name="Cros-Aarteil S."/>
            <person name="Calhoun S."/>
            <person name="Haridas S."/>
            <person name="Kuo A."/>
            <person name="Mondo S."/>
            <person name="Pangilinan J."/>
            <person name="Riley R."/>
            <person name="LaButti K."/>
            <person name="Andreopoulos B."/>
            <person name="Lipzen A."/>
            <person name="Chen C."/>
            <person name="Yan M."/>
            <person name="Daum C."/>
            <person name="Ng V."/>
            <person name="Clum A."/>
            <person name="Steindorff A."/>
            <person name="Ohm R.A."/>
            <person name="Martin F."/>
            <person name="Silar P."/>
            <person name="Natvig D.O."/>
            <person name="Lalanne C."/>
            <person name="Gautier V."/>
            <person name="Ament-Velasquez S.L."/>
            <person name="Kruys A."/>
            <person name="Hutchinson M.I."/>
            <person name="Powell A.J."/>
            <person name="Barry K."/>
            <person name="Miller A.N."/>
            <person name="Grigoriev I.V."/>
            <person name="Debuchy R."/>
            <person name="Gladieux P."/>
            <person name="Hiltunen Thoren M."/>
            <person name="Johannesson H."/>
        </authorList>
    </citation>
    <scope>NUCLEOTIDE SEQUENCE</scope>
    <source>
        <strain evidence="8">PSN324</strain>
    </source>
</reference>
<accession>A0AAV9HNQ2</accession>
<keyword evidence="9" id="KW-1185">Reference proteome</keyword>
<dbReference type="PANTHER" id="PTHR15741:SF27">
    <property type="entry name" value="TRANSCRIPTION FACTOR AP-4"/>
    <property type="match status" value="1"/>
</dbReference>
<dbReference type="Proteomes" id="UP001321749">
    <property type="component" value="Unassembled WGS sequence"/>
</dbReference>
<feature type="domain" description="BHLH" evidence="7">
    <location>
        <begin position="400"/>
        <end position="451"/>
    </location>
</feature>
<dbReference type="InterPro" id="IPR011598">
    <property type="entry name" value="bHLH_dom"/>
</dbReference>
<keyword evidence="3" id="KW-0238">DNA-binding</keyword>
<dbReference type="AlphaFoldDB" id="A0AAV9HNQ2"/>
<protein>
    <recommendedName>
        <fullName evidence="7">BHLH domain-containing protein</fullName>
    </recommendedName>
</protein>
<sequence length="484" mass="52114">MIVARQPARMGSMRQQQQHIGPFGFIDQTSLVPEGSYEPNNLFPVETPTDPGNADLASNGGLLGQEDRSFLTGFLNFTASDDASLDFMPAGSYGEGISADWNSLILPESIIGHGVTFPGEPNGLMHGVFPNMTSQSMSEISPYSVPPQHLYTQLQSPSPSATGTLSEHLSNSRTTQVGGQHEFSFHMGTVHDTPIIPGRFDTSRPPNGNASFALAPSASFIRQTSRPPRPPPGVHFGSDPNFNNGEFYVPSSVKETTEHIAATQLATLSCLERNPSAAPTRAPSPVQLPVLDQVPKTIPEQLDGEPHHLPLKRLKNSKLDEEQAANIYSPAPLSIITTSHTSPPVVPPSPSTTPASATSRKRGSTAVTSPQDTPPASASKRKRSSAATPKPPRENLTDEQKRNNHIKSEQKRRNAIKEGFDELNRVVPSLKGGGFSKALMLTHTADFLDKLHHGNEELKKILLKNPNNKANGKFTAESTSSSSK</sequence>
<evidence type="ECO:0000256" key="3">
    <source>
        <dbReference type="ARBA" id="ARBA00023125"/>
    </source>
</evidence>
<evidence type="ECO:0000256" key="1">
    <source>
        <dbReference type="ARBA" id="ARBA00004123"/>
    </source>
</evidence>
<dbReference type="PROSITE" id="PS50888">
    <property type="entry name" value="BHLH"/>
    <property type="match status" value="1"/>
</dbReference>
<evidence type="ECO:0000256" key="5">
    <source>
        <dbReference type="ARBA" id="ARBA00023242"/>
    </source>
</evidence>
<comment type="subcellular location">
    <subcellularLocation>
        <location evidence="1">Nucleus</location>
    </subcellularLocation>
</comment>
<dbReference type="PANTHER" id="PTHR15741">
    <property type="entry name" value="BASIC HELIX-LOOP-HELIX ZIP TRANSCRIPTION FACTOR"/>
    <property type="match status" value="1"/>
</dbReference>
<dbReference type="GO" id="GO:0005634">
    <property type="term" value="C:nucleus"/>
    <property type="evidence" value="ECO:0007669"/>
    <property type="project" value="UniProtKB-SubCell"/>
</dbReference>
<organism evidence="8 9">
    <name type="scientific">Cladorrhinum samala</name>
    <dbReference type="NCBI Taxonomy" id="585594"/>
    <lineage>
        <taxon>Eukaryota</taxon>
        <taxon>Fungi</taxon>
        <taxon>Dikarya</taxon>
        <taxon>Ascomycota</taxon>
        <taxon>Pezizomycotina</taxon>
        <taxon>Sordariomycetes</taxon>
        <taxon>Sordariomycetidae</taxon>
        <taxon>Sordariales</taxon>
        <taxon>Podosporaceae</taxon>
        <taxon>Cladorrhinum</taxon>
    </lineage>
</organism>
<evidence type="ECO:0000256" key="2">
    <source>
        <dbReference type="ARBA" id="ARBA00023015"/>
    </source>
</evidence>
<comment type="caution">
    <text evidence="8">The sequence shown here is derived from an EMBL/GenBank/DDBJ whole genome shotgun (WGS) entry which is preliminary data.</text>
</comment>
<keyword evidence="4" id="KW-0804">Transcription</keyword>
<feature type="region of interest" description="Disordered" evidence="6">
    <location>
        <begin position="222"/>
        <end position="242"/>
    </location>
</feature>
<feature type="region of interest" description="Disordered" evidence="6">
    <location>
        <begin position="338"/>
        <end position="414"/>
    </location>
</feature>